<dbReference type="PANTHER" id="PTHR11505">
    <property type="entry name" value="L1 TRANSPOSABLE ELEMENT-RELATED"/>
    <property type="match status" value="1"/>
</dbReference>
<evidence type="ECO:0000259" key="2">
    <source>
        <dbReference type="Pfam" id="PF02994"/>
    </source>
</evidence>
<reference evidence="3" key="2">
    <citation type="submission" date="2016-06" db="EMBL/GenBank/DDBJ databases">
        <title>The genome of a short-lived fish provides insights into sex chromosome evolution and the genetic control of aging.</title>
        <authorList>
            <person name="Reichwald K."/>
            <person name="Felder M."/>
            <person name="Petzold A."/>
            <person name="Koch P."/>
            <person name="Groth M."/>
            <person name="Platzer M."/>
        </authorList>
    </citation>
    <scope>NUCLEOTIDE SEQUENCE</scope>
    <source>
        <tissue evidence="3">Brain</tissue>
    </source>
</reference>
<dbReference type="Gene3D" id="3.30.70.1820">
    <property type="entry name" value="L1 transposable element, RRM domain"/>
    <property type="match status" value="1"/>
</dbReference>
<reference evidence="3" key="1">
    <citation type="submission" date="2016-05" db="EMBL/GenBank/DDBJ databases">
        <authorList>
            <person name="Lavstsen T."/>
            <person name="Jespersen J.S."/>
        </authorList>
    </citation>
    <scope>NUCLEOTIDE SEQUENCE</scope>
    <source>
        <tissue evidence="3">Brain</tissue>
    </source>
</reference>
<dbReference type="InterPro" id="IPR004244">
    <property type="entry name" value="Transposase_22"/>
</dbReference>
<feature type="domain" description="L1 transposable element RRM" evidence="2">
    <location>
        <begin position="52"/>
        <end position="142"/>
    </location>
</feature>
<dbReference type="InterPro" id="IPR043636">
    <property type="entry name" value="L1_RRM_dom"/>
</dbReference>
<protein>
    <recommendedName>
        <fullName evidence="2">L1 transposable element RRM domain-containing protein</fullName>
    </recommendedName>
</protein>
<dbReference type="Pfam" id="PF02994">
    <property type="entry name" value="Transposase_22"/>
    <property type="match status" value="1"/>
</dbReference>
<feature type="compositionally biased region" description="Basic and acidic residues" evidence="1">
    <location>
        <begin position="244"/>
        <end position="258"/>
    </location>
</feature>
<organism evidence="3">
    <name type="scientific">Nothobranchius rachovii</name>
    <name type="common">bluefin notho</name>
    <dbReference type="NCBI Taxonomy" id="451742"/>
    <lineage>
        <taxon>Eukaryota</taxon>
        <taxon>Metazoa</taxon>
        <taxon>Chordata</taxon>
        <taxon>Craniata</taxon>
        <taxon>Vertebrata</taxon>
        <taxon>Euteleostomi</taxon>
        <taxon>Actinopterygii</taxon>
        <taxon>Neopterygii</taxon>
        <taxon>Teleostei</taxon>
        <taxon>Neoteleostei</taxon>
        <taxon>Acanthomorphata</taxon>
        <taxon>Ovalentaria</taxon>
        <taxon>Atherinomorphae</taxon>
        <taxon>Cyprinodontiformes</taxon>
        <taxon>Nothobranchiidae</taxon>
        <taxon>Nothobranchius</taxon>
    </lineage>
</organism>
<feature type="region of interest" description="Disordered" evidence="1">
    <location>
        <begin position="227"/>
        <end position="258"/>
    </location>
</feature>
<gene>
    <name evidence="3" type="primary">Nfu_g_1_017030</name>
</gene>
<proteinExistence type="predicted"/>
<accession>A0A1A8QI48</accession>
<dbReference type="EMBL" id="HAEH01011779">
    <property type="protein sequence ID" value="SBR93112.1"/>
    <property type="molecule type" value="Transcribed_RNA"/>
</dbReference>
<evidence type="ECO:0000256" key="1">
    <source>
        <dbReference type="SAM" id="MobiDB-lite"/>
    </source>
</evidence>
<sequence>MQGLTSRVDEVESRVGLVEDATVELTEAMVTWSKRQRNIQNKLTDLESRSRRNNIRIFGVAEGEEGTSMHQYITDFLKSKLALPAELDLRIQRAHRVFASTLRSAQPRPIIVNFQEFTTKERILKEAWKKGPIQVKDKNIYFDHDYATEVAQKRREYQGIKKALKERGIRFQTPFTSIRIHWEDGARVYGNAYEAGRELQKRGLSAETPAASTEEEEITARLQEIVSWRRAPPKRQRESSAAQRAKDRLRGYQRPGDK</sequence>
<dbReference type="AlphaFoldDB" id="A0A1A8QI48"/>
<evidence type="ECO:0000313" key="3">
    <source>
        <dbReference type="EMBL" id="SBR93112.1"/>
    </source>
</evidence>
<name>A0A1A8QI48_9TELE</name>